<name>A0A4Q7NG00_9ACTN</name>
<dbReference type="AlphaFoldDB" id="A0A4Q7NG00"/>
<proteinExistence type="predicted"/>
<evidence type="ECO:0008006" key="3">
    <source>
        <dbReference type="Google" id="ProtNLM"/>
    </source>
</evidence>
<evidence type="ECO:0000313" key="1">
    <source>
        <dbReference type="EMBL" id="RZS82694.1"/>
    </source>
</evidence>
<dbReference type="SUPFAM" id="SSF51658">
    <property type="entry name" value="Xylose isomerase-like"/>
    <property type="match status" value="1"/>
</dbReference>
<dbReference type="NCBIfam" id="NF003818">
    <property type="entry name" value="PRK05409.1"/>
    <property type="match status" value="1"/>
</dbReference>
<keyword evidence="2" id="KW-1185">Reference proteome</keyword>
<comment type="caution">
    <text evidence="1">The sequence shown here is derived from an EMBL/GenBank/DDBJ whole genome shotgun (WGS) entry which is preliminary data.</text>
</comment>
<dbReference type="InterPro" id="IPR007801">
    <property type="entry name" value="MbnB/TglH/ChrH"/>
</dbReference>
<evidence type="ECO:0000313" key="2">
    <source>
        <dbReference type="Proteomes" id="UP000293638"/>
    </source>
</evidence>
<dbReference type="Gene3D" id="3.20.20.150">
    <property type="entry name" value="Divalent-metal-dependent TIM barrel enzymes"/>
    <property type="match status" value="1"/>
</dbReference>
<dbReference type="OrthoDB" id="9763101at2"/>
<gene>
    <name evidence="1" type="ORF">EV189_3089</name>
</gene>
<organism evidence="1 2">
    <name type="scientific">Motilibacter rhizosphaerae</name>
    <dbReference type="NCBI Taxonomy" id="598652"/>
    <lineage>
        <taxon>Bacteria</taxon>
        <taxon>Bacillati</taxon>
        <taxon>Actinomycetota</taxon>
        <taxon>Actinomycetes</taxon>
        <taxon>Motilibacterales</taxon>
        <taxon>Motilibacteraceae</taxon>
        <taxon>Motilibacter</taxon>
    </lineage>
</organism>
<dbReference type="PANTHER" id="PTHR42194:SF1">
    <property type="entry name" value="UPF0276 PROTEIN HI_1600"/>
    <property type="match status" value="1"/>
</dbReference>
<reference evidence="1 2" key="1">
    <citation type="submission" date="2019-02" db="EMBL/GenBank/DDBJ databases">
        <title>Genomic Encyclopedia of Type Strains, Phase IV (KMG-IV): sequencing the most valuable type-strain genomes for metagenomic binning, comparative biology and taxonomic classification.</title>
        <authorList>
            <person name="Goeker M."/>
        </authorList>
    </citation>
    <scope>NUCLEOTIDE SEQUENCE [LARGE SCALE GENOMIC DNA]</scope>
    <source>
        <strain evidence="1 2">DSM 45622</strain>
    </source>
</reference>
<sequence>MAAEPAPVRGLGIGWRPEIDLTVERMPGLDFVEVVAEGIHLAHLPASLEALLARGIPVLPHAVTLSLGGAEPLDEARVAHLGACAEAFGSPLVSDHVAFVRAGGLEAGHLLPVPRTRECLEVLVDNVRQAQAALPVPLAVENVAALLEWPGAELSEGEFLAELVARTGVRLVLDVANLWTNAVNLGLDPLRELDCVPMEAVAYVHVAGGILRDGMWHDTHRHPVPAAVLELLVAARERGPLPAVMLERDGDYPSDAELRGELAAIRAAAGFEAAA</sequence>
<dbReference type="Proteomes" id="UP000293638">
    <property type="component" value="Unassembled WGS sequence"/>
</dbReference>
<protein>
    <recommendedName>
        <fullName evidence="3">Endonuclease</fullName>
    </recommendedName>
</protein>
<dbReference type="InterPro" id="IPR036237">
    <property type="entry name" value="Xyl_isomerase-like_sf"/>
</dbReference>
<dbReference type="EMBL" id="SGXD01000004">
    <property type="protein sequence ID" value="RZS82694.1"/>
    <property type="molecule type" value="Genomic_DNA"/>
</dbReference>
<accession>A0A4Q7NG00</accession>
<dbReference type="PANTHER" id="PTHR42194">
    <property type="entry name" value="UPF0276 PROTEIN HI_1600"/>
    <property type="match status" value="1"/>
</dbReference>
<dbReference type="Pfam" id="PF05114">
    <property type="entry name" value="MbnB_TglH_ChrH"/>
    <property type="match status" value="1"/>
</dbReference>